<keyword evidence="3" id="KW-1185">Reference proteome</keyword>
<feature type="region of interest" description="Disordered" evidence="1">
    <location>
        <begin position="47"/>
        <end position="74"/>
    </location>
</feature>
<accession>A0A254NAI4</accession>
<dbReference type="Proteomes" id="UP000197446">
    <property type="component" value="Unassembled WGS sequence"/>
</dbReference>
<evidence type="ECO:0000313" key="2">
    <source>
        <dbReference type="EMBL" id="OWR02153.1"/>
    </source>
</evidence>
<dbReference type="OrthoDB" id="8913210at2"/>
<dbReference type="AlphaFoldDB" id="A0A254NAI4"/>
<evidence type="ECO:0000256" key="1">
    <source>
        <dbReference type="SAM" id="MobiDB-lite"/>
    </source>
</evidence>
<protein>
    <submittedName>
        <fullName evidence="2">Uncharacterized protein</fullName>
    </submittedName>
</protein>
<comment type="caution">
    <text evidence="2">The sequence shown here is derived from an EMBL/GenBank/DDBJ whole genome shotgun (WGS) entry which is preliminary data.</text>
</comment>
<sequence length="74" mass="8031">MKRIRVAKGKHVMISAELAEKAERVFGRGLSHEVVRTLATLEPKSRSTLMAGSAKPLALARSQARTKKKASSDS</sequence>
<dbReference type="RefSeq" id="WP_088485130.1">
    <property type="nucleotide sequence ID" value="NZ_NISI01000010.1"/>
</dbReference>
<organism evidence="2 3">
    <name type="scientific">Roseateles puraquae</name>
    <dbReference type="NCBI Taxonomy" id="431059"/>
    <lineage>
        <taxon>Bacteria</taxon>
        <taxon>Pseudomonadati</taxon>
        <taxon>Pseudomonadota</taxon>
        <taxon>Betaproteobacteria</taxon>
        <taxon>Burkholderiales</taxon>
        <taxon>Sphaerotilaceae</taxon>
        <taxon>Roseateles</taxon>
    </lineage>
</organism>
<proteinExistence type="predicted"/>
<reference evidence="2 3" key="1">
    <citation type="journal article" date="2007" name="Int. J. Syst. Evol. Microbiol.">
        <title>Description of Pelomonas aquatica sp. nov. and Pelomonas puraquae sp. nov., isolated from industrial and haemodialysis water.</title>
        <authorList>
            <person name="Gomila M."/>
            <person name="Bowien B."/>
            <person name="Falsen E."/>
            <person name="Moore E.R."/>
            <person name="Lalucat J."/>
        </authorList>
    </citation>
    <scope>NUCLEOTIDE SEQUENCE [LARGE SCALE GENOMIC DNA]</scope>
    <source>
        <strain evidence="2 3">CCUG 52769</strain>
    </source>
</reference>
<evidence type="ECO:0000313" key="3">
    <source>
        <dbReference type="Proteomes" id="UP000197446"/>
    </source>
</evidence>
<gene>
    <name evidence="2" type="ORF">CDO81_20650</name>
</gene>
<name>A0A254NAI4_9BURK</name>
<feature type="compositionally biased region" description="Basic residues" evidence="1">
    <location>
        <begin position="64"/>
        <end position="74"/>
    </location>
</feature>
<dbReference type="EMBL" id="NISI01000010">
    <property type="protein sequence ID" value="OWR02153.1"/>
    <property type="molecule type" value="Genomic_DNA"/>
</dbReference>